<comment type="caution">
    <text evidence="1">The sequence shown here is derived from an EMBL/GenBank/DDBJ whole genome shotgun (WGS) entry which is preliminary data.</text>
</comment>
<keyword evidence="2" id="KW-1185">Reference proteome</keyword>
<dbReference type="RefSeq" id="WP_111590874.1">
    <property type="nucleotide sequence ID" value="NZ_QLMA01000001.1"/>
</dbReference>
<dbReference type="AlphaFoldDB" id="A0A327WEA6"/>
<gene>
    <name evidence="1" type="ORF">CLV59_1011000</name>
</gene>
<sequence length="115" mass="13731">MEKCDFFHALILRILSNVESGNKFYDYLMGVLPYTVEKMEKKDAHSLYLLRRDLGDRSKEQLEQFNTVLNSMEEYSGEEVLIHTIQFPEKFFLFFTGSKVEYYLGYIEVPYRESE</sequence>
<proteinExistence type="predicted"/>
<dbReference type="EMBL" id="QLMA01000001">
    <property type="protein sequence ID" value="RAJ88232.1"/>
    <property type="molecule type" value="Genomic_DNA"/>
</dbReference>
<name>A0A327WEA6_9BACT</name>
<dbReference type="Proteomes" id="UP000249819">
    <property type="component" value="Unassembled WGS sequence"/>
</dbReference>
<evidence type="ECO:0000313" key="2">
    <source>
        <dbReference type="Proteomes" id="UP000249819"/>
    </source>
</evidence>
<organism evidence="1 2">
    <name type="scientific">Chitinophaga dinghuensis</name>
    <dbReference type="NCBI Taxonomy" id="1539050"/>
    <lineage>
        <taxon>Bacteria</taxon>
        <taxon>Pseudomonadati</taxon>
        <taxon>Bacteroidota</taxon>
        <taxon>Chitinophagia</taxon>
        <taxon>Chitinophagales</taxon>
        <taxon>Chitinophagaceae</taxon>
        <taxon>Chitinophaga</taxon>
    </lineage>
</organism>
<reference evidence="1 2" key="1">
    <citation type="submission" date="2018-06" db="EMBL/GenBank/DDBJ databases">
        <title>Genomic Encyclopedia of Archaeal and Bacterial Type Strains, Phase II (KMG-II): from individual species to whole genera.</title>
        <authorList>
            <person name="Goeker M."/>
        </authorList>
    </citation>
    <scope>NUCLEOTIDE SEQUENCE [LARGE SCALE GENOMIC DNA]</scope>
    <source>
        <strain evidence="1 2">DSM 29821</strain>
    </source>
</reference>
<accession>A0A327WEA6</accession>
<evidence type="ECO:0000313" key="1">
    <source>
        <dbReference type="EMBL" id="RAJ88232.1"/>
    </source>
</evidence>
<protein>
    <submittedName>
        <fullName evidence="1">Uncharacterized protein</fullName>
    </submittedName>
</protein>